<dbReference type="Proteomes" id="UP000002593">
    <property type="component" value="Chromosome"/>
</dbReference>
<proteinExistence type="predicted"/>
<dbReference type="KEGG" id="hbu:Hbut_0715"/>
<dbReference type="EMBL" id="CP000493">
    <property type="protein sequence ID" value="ABM80570.1"/>
    <property type="molecule type" value="Genomic_DNA"/>
</dbReference>
<evidence type="ECO:0000313" key="1">
    <source>
        <dbReference type="EMBL" id="ABM80570.1"/>
    </source>
</evidence>
<gene>
    <name evidence="1" type="ordered locus">Hbut_0715</name>
</gene>
<protein>
    <submittedName>
        <fullName evidence="1">Uncharacterized protein</fullName>
    </submittedName>
</protein>
<evidence type="ECO:0000313" key="2">
    <source>
        <dbReference type="Proteomes" id="UP000002593"/>
    </source>
</evidence>
<sequence>MSLLVKGFSLLFEPLSFGNYKWQGAFGPSLRGPQAYSRSSPLPLPSTMAGAVAAAAITALGGNLCRDECRGSSYPYCSVAGTLEEKLCRGARLRGPFYYVEGGGSRVACMYHTENSLICIDDSGKAGIVGVAQLQSVGIALDSLSRSALEGYIYTLLSVDLTATAKRVAERFELPHVKRYGVLVEVHGECGTAERVDGAIVVLGGEQRPHRLHVLNSQPLTELLKAVLERAGGDCYYWHIATPILLCRDTMPEECREALGSPRELLEKCLVEKVMGLKPCPRGRLVPEGGRVRFSAIGLGYSHCSWHQGRWAGGKRKYCAAIMPGWGIIAERVADWESWYVSGVGSYSQLGWGTIAPLPLDFLESLRCTDE</sequence>
<reference evidence="1 2" key="1">
    <citation type="journal article" date="2007" name="Archaea">
        <title>The genome of Hyperthermus butylicus: a sulfur-reducing, peptide fermenting, neutrophilic Crenarchaeote growing up to 108 degrees C.</title>
        <authorList>
            <person name="Brugger K."/>
            <person name="Chen L."/>
            <person name="Stark M."/>
            <person name="Zibat A."/>
            <person name="Redder P."/>
            <person name="Ruepp A."/>
            <person name="Awayez M."/>
            <person name="She Q."/>
            <person name="Garrett R.A."/>
            <person name="Klenk H.P."/>
        </authorList>
    </citation>
    <scope>NUCLEOTIDE SEQUENCE [LARGE SCALE GENOMIC DNA]</scope>
    <source>
        <strain evidence="2">DSM 5456 / JCM 9403 / PLM1-5</strain>
    </source>
</reference>
<dbReference type="AlphaFoldDB" id="A2BKQ9"/>
<name>A2BKQ9_HYPBU</name>
<organism evidence="1 2">
    <name type="scientific">Hyperthermus butylicus (strain DSM 5456 / JCM 9403 / PLM1-5)</name>
    <dbReference type="NCBI Taxonomy" id="415426"/>
    <lineage>
        <taxon>Archaea</taxon>
        <taxon>Thermoproteota</taxon>
        <taxon>Thermoprotei</taxon>
        <taxon>Desulfurococcales</taxon>
        <taxon>Pyrodictiaceae</taxon>
        <taxon>Hyperthermus</taxon>
    </lineage>
</organism>
<accession>A2BKQ9</accession>
<dbReference type="HOGENOM" id="CLU_745160_0_0_2"/>
<keyword evidence="2" id="KW-1185">Reference proteome</keyword>
<dbReference type="STRING" id="415426.Hbut_0715"/>
<dbReference type="eggNOG" id="arCOG02665">
    <property type="taxonomic scope" value="Archaea"/>
</dbReference>
<dbReference type="EnsemblBacteria" id="ABM80570">
    <property type="protein sequence ID" value="ABM80570"/>
    <property type="gene ID" value="Hbut_0715"/>
</dbReference>